<dbReference type="Gene3D" id="3.40.50.960">
    <property type="entry name" value="Lumazine/riboflavin synthase"/>
    <property type="match status" value="1"/>
</dbReference>
<comment type="caution">
    <text evidence="9">The sequence shown here is derived from an EMBL/GenBank/DDBJ whole genome shotgun (WGS) entry which is preliminary data.</text>
</comment>
<evidence type="ECO:0000313" key="10">
    <source>
        <dbReference type="Proteomes" id="UP001165065"/>
    </source>
</evidence>
<evidence type="ECO:0000256" key="1">
    <source>
        <dbReference type="ARBA" id="ARBA00004917"/>
    </source>
</evidence>
<dbReference type="AlphaFoldDB" id="A0A9W7L1D1"/>
<evidence type="ECO:0000256" key="6">
    <source>
        <dbReference type="ARBA" id="ARBA00048785"/>
    </source>
</evidence>
<dbReference type="PANTHER" id="PTHR21058">
    <property type="entry name" value="6,7-DIMETHYL-8-RIBITYLLUMAZINE SYNTHASE DMRL SYNTHASE LUMAZINE SYNTHASE"/>
    <property type="match status" value="1"/>
</dbReference>
<evidence type="ECO:0000256" key="3">
    <source>
        <dbReference type="ARBA" id="ARBA00012664"/>
    </source>
</evidence>
<evidence type="ECO:0000313" key="9">
    <source>
        <dbReference type="EMBL" id="GMI19701.1"/>
    </source>
</evidence>
<dbReference type="Pfam" id="PF00885">
    <property type="entry name" value="DMRL_synthase"/>
    <property type="match status" value="1"/>
</dbReference>
<keyword evidence="4 7" id="KW-0686">Riboflavin biosynthesis</keyword>
<evidence type="ECO:0000256" key="2">
    <source>
        <dbReference type="ARBA" id="ARBA00007424"/>
    </source>
</evidence>
<evidence type="ECO:0000256" key="8">
    <source>
        <dbReference type="SAM" id="SignalP"/>
    </source>
</evidence>
<organism evidence="9 10">
    <name type="scientific">Triparma columacea</name>
    <dbReference type="NCBI Taxonomy" id="722753"/>
    <lineage>
        <taxon>Eukaryota</taxon>
        <taxon>Sar</taxon>
        <taxon>Stramenopiles</taxon>
        <taxon>Ochrophyta</taxon>
        <taxon>Bolidophyceae</taxon>
        <taxon>Parmales</taxon>
        <taxon>Triparmaceae</taxon>
        <taxon>Triparma</taxon>
    </lineage>
</organism>
<dbReference type="InterPro" id="IPR034964">
    <property type="entry name" value="LS"/>
</dbReference>
<dbReference type="GO" id="GO:0009349">
    <property type="term" value="C:riboflavin synthase complex"/>
    <property type="evidence" value="ECO:0007669"/>
    <property type="project" value="UniProtKB-UniRule"/>
</dbReference>
<dbReference type="GO" id="GO:0009231">
    <property type="term" value="P:riboflavin biosynthetic process"/>
    <property type="evidence" value="ECO:0007669"/>
    <property type="project" value="UniProtKB-KW"/>
</dbReference>
<reference evidence="10" key="1">
    <citation type="journal article" date="2023" name="Commun. Biol.">
        <title>Genome analysis of Parmales, the sister group of diatoms, reveals the evolutionary specialization of diatoms from phago-mixotrophs to photoautotrophs.</title>
        <authorList>
            <person name="Ban H."/>
            <person name="Sato S."/>
            <person name="Yoshikawa S."/>
            <person name="Yamada K."/>
            <person name="Nakamura Y."/>
            <person name="Ichinomiya M."/>
            <person name="Sato N."/>
            <person name="Blanc-Mathieu R."/>
            <person name="Endo H."/>
            <person name="Kuwata A."/>
            <person name="Ogata H."/>
        </authorList>
    </citation>
    <scope>NUCLEOTIDE SEQUENCE [LARGE SCALE GENOMIC DNA]</scope>
</reference>
<gene>
    <name evidence="9" type="ORF">TrCOL_g11956</name>
</gene>
<dbReference type="EMBL" id="BRYA01000499">
    <property type="protein sequence ID" value="GMI19701.1"/>
    <property type="molecule type" value="Genomic_DNA"/>
</dbReference>
<keyword evidence="10" id="KW-1185">Reference proteome</keyword>
<dbReference type="CDD" id="cd09209">
    <property type="entry name" value="Lumazine_synthase-I"/>
    <property type="match status" value="1"/>
</dbReference>
<dbReference type="OrthoDB" id="2965at2759"/>
<dbReference type="PANTHER" id="PTHR21058:SF0">
    <property type="entry name" value="6,7-DIMETHYL-8-RIBITYLLUMAZINE SYNTHASE"/>
    <property type="match status" value="1"/>
</dbReference>
<proteinExistence type="inferred from homology"/>
<feature type="chain" id="PRO_5040873306" description="6,7-dimethyl-8-ribityllumazine synthase" evidence="8">
    <location>
        <begin position="17"/>
        <end position="217"/>
    </location>
</feature>
<keyword evidence="8" id="KW-0732">Signal</keyword>
<evidence type="ECO:0000256" key="4">
    <source>
        <dbReference type="ARBA" id="ARBA00022619"/>
    </source>
</evidence>
<dbReference type="SUPFAM" id="SSF52121">
    <property type="entry name" value="Lumazine synthase"/>
    <property type="match status" value="1"/>
</dbReference>
<dbReference type="EC" id="2.5.1.78" evidence="3 7"/>
<feature type="signal peptide" evidence="8">
    <location>
        <begin position="1"/>
        <end position="16"/>
    </location>
</feature>
<dbReference type="InterPro" id="IPR002180">
    <property type="entry name" value="LS/RS"/>
</dbReference>
<comment type="similarity">
    <text evidence="2 7">Belongs to the DMRL synthase family.</text>
</comment>
<keyword evidence="5 7" id="KW-0808">Transferase</keyword>
<dbReference type="InterPro" id="IPR036467">
    <property type="entry name" value="LS/RS_sf"/>
</dbReference>
<dbReference type="NCBIfam" id="TIGR00114">
    <property type="entry name" value="lumazine-synth"/>
    <property type="match status" value="1"/>
</dbReference>
<sequence length="217" mass="22959">MIKSIILSITLAYASSFHIPTTNSLLRSSLSAIDSNTDLTFPPLDGSSSRIGIIRTRWNPTYVDSLVTGVKESLKECGVKEENVFVTEVPGAYELPYAARLLALSGTVDSIVAVGTLIKGDTQHFEYIADATSNGLMSVGLQTNVPCVFGVLTCNTEEQVKARATGEGNHGQGWGKTAVEMALLRKDALGGGKQQTMGFGELVDVKGGSLPSKSIGF</sequence>
<accession>A0A9W7L1D1</accession>
<dbReference type="HAMAP" id="MF_00178">
    <property type="entry name" value="Lumazine_synth"/>
    <property type="match status" value="1"/>
</dbReference>
<protein>
    <recommendedName>
        <fullName evidence="3 7">6,7-dimethyl-8-ribityllumazine synthase</fullName>
        <shortName evidence="7">DMRL synthase</shortName>
        <ecNumber evidence="3 7">2.5.1.78</ecNumber>
    </recommendedName>
</protein>
<evidence type="ECO:0000256" key="7">
    <source>
        <dbReference type="RuleBase" id="RU003795"/>
    </source>
</evidence>
<comment type="catalytic activity">
    <reaction evidence="6 7">
        <text>(2S)-2-hydroxy-3-oxobutyl phosphate + 5-amino-6-(D-ribitylamino)uracil = 6,7-dimethyl-8-(1-D-ribityl)lumazine + phosphate + 2 H2O + H(+)</text>
        <dbReference type="Rhea" id="RHEA:26152"/>
        <dbReference type="ChEBI" id="CHEBI:15377"/>
        <dbReference type="ChEBI" id="CHEBI:15378"/>
        <dbReference type="ChEBI" id="CHEBI:15934"/>
        <dbReference type="ChEBI" id="CHEBI:43474"/>
        <dbReference type="ChEBI" id="CHEBI:58201"/>
        <dbReference type="ChEBI" id="CHEBI:58830"/>
        <dbReference type="EC" id="2.5.1.78"/>
    </reaction>
</comment>
<evidence type="ECO:0000256" key="5">
    <source>
        <dbReference type="ARBA" id="ARBA00022679"/>
    </source>
</evidence>
<dbReference type="Proteomes" id="UP001165065">
    <property type="component" value="Unassembled WGS sequence"/>
</dbReference>
<comment type="pathway">
    <text evidence="1 7">Cofactor biosynthesis; riboflavin biosynthesis; riboflavin from 2-hydroxy-3-oxobutyl phosphate and 5-amino-6-(D-ribitylamino)uracil: step 1/2.</text>
</comment>
<comment type="function">
    <text evidence="7">Catalyzes the formation of 6,7-dimethyl-8-ribityllumazine by condensation of 5-amino-6-(D-ribitylamino)uracil with 3,4-dihydroxy-2-butanone 4-phosphate. This is the penultimate step in the biosynthesis of riboflavin.</text>
</comment>
<name>A0A9W7L1D1_9STRA</name>
<dbReference type="GO" id="GO:0000906">
    <property type="term" value="F:6,7-dimethyl-8-ribityllumazine synthase activity"/>
    <property type="evidence" value="ECO:0007669"/>
    <property type="project" value="UniProtKB-EC"/>
</dbReference>